<dbReference type="Gene3D" id="3.40.50.150">
    <property type="entry name" value="Vaccinia Virus protein VP39"/>
    <property type="match status" value="1"/>
</dbReference>
<evidence type="ECO:0000256" key="1">
    <source>
        <dbReference type="ARBA" id="ARBA00022603"/>
    </source>
</evidence>
<keyword evidence="3" id="KW-0949">S-adenosyl-L-methionine</keyword>
<protein>
    <submittedName>
        <fullName evidence="6">O-methyltransferase</fullName>
    </submittedName>
</protein>
<evidence type="ECO:0000259" key="4">
    <source>
        <dbReference type="Pfam" id="PF00891"/>
    </source>
</evidence>
<name>A0AAD7EQC1_9AGAR</name>
<dbReference type="GO" id="GO:0008171">
    <property type="term" value="F:O-methyltransferase activity"/>
    <property type="evidence" value="ECO:0007669"/>
    <property type="project" value="InterPro"/>
</dbReference>
<dbReference type="PANTHER" id="PTHR43712">
    <property type="entry name" value="PUTATIVE (AFU_ORTHOLOGUE AFUA_4G14580)-RELATED"/>
    <property type="match status" value="1"/>
</dbReference>
<dbReference type="InterPro" id="IPR012967">
    <property type="entry name" value="COMT_dimerisation"/>
</dbReference>
<keyword evidence="7" id="KW-1185">Reference proteome</keyword>
<dbReference type="InterPro" id="IPR001077">
    <property type="entry name" value="COMT_C"/>
</dbReference>
<sequence length="474" mass="51383">MDSLATLRALSDIIAQAVTTVERSYTDAGLSPPSLNEPFDPHAPAEALRQDPVVAGAVQNLVAAAGHIAAVMRDPAVSILNSAHAFQLSSSVRAAAELNVAEILTDAGPQGLHVKEIATRANVEPKLLARILRLLATHHIFREISTDVFATNRISSTLDKGKPVDVLFEQPDERLLETNGLSALVEFISEEAFKASAYMTDTLIDPVPGPPTTAHMRAFRTSENMFQWFENPANKARLTRFGIAMQGSAAEEPEDTIFRGFKWESLPAGSVIVDVGGGLGASSLSIAKRYPALKIVNQDRGPVIEQSKAHWKEFLPSHVEAGLVEFQAHNFLEPQPVKDAAAFLVRHVVHDWSDANLVIILTHLRAVARPETKLVIIENIAASACSSESTHPHASTIPILGVPRKPAAPPLLANYGMAGLPLYYYDLTVNNLLGGTERTLEGFYDVLLQAGWRLVEVYHCPQTDSSYVIAEPVV</sequence>
<organism evidence="6 7">
    <name type="scientific">Mycena albidolilacea</name>
    <dbReference type="NCBI Taxonomy" id="1033008"/>
    <lineage>
        <taxon>Eukaryota</taxon>
        <taxon>Fungi</taxon>
        <taxon>Dikarya</taxon>
        <taxon>Basidiomycota</taxon>
        <taxon>Agaricomycotina</taxon>
        <taxon>Agaricomycetes</taxon>
        <taxon>Agaricomycetidae</taxon>
        <taxon>Agaricales</taxon>
        <taxon>Marasmiineae</taxon>
        <taxon>Mycenaceae</taxon>
        <taxon>Mycena</taxon>
    </lineage>
</organism>
<dbReference type="InterPro" id="IPR036390">
    <property type="entry name" value="WH_DNA-bd_sf"/>
</dbReference>
<reference evidence="6" key="1">
    <citation type="submission" date="2023-03" db="EMBL/GenBank/DDBJ databases">
        <title>Massive genome expansion in bonnet fungi (Mycena s.s.) driven by repeated elements and novel gene families across ecological guilds.</title>
        <authorList>
            <consortium name="Lawrence Berkeley National Laboratory"/>
            <person name="Harder C.B."/>
            <person name="Miyauchi S."/>
            <person name="Viragh M."/>
            <person name="Kuo A."/>
            <person name="Thoen E."/>
            <person name="Andreopoulos B."/>
            <person name="Lu D."/>
            <person name="Skrede I."/>
            <person name="Drula E."/>
            <person name="Henrissat B."/>
            <person name="Morin E."/>
            <person name="Kohler A."/>
            <person name="Barry K."/>
            <person name="LaButti K."/>
            <person name="Morin E."/>
            <person name="Salamov A."/>
            <person name="Lipzen A."/>
            <person name="Mereny Z."/>
            <person name="Hegedus B."/>
            <person name="Baldrian P."/>
            <person name="Stursova M."/>
            <person name="Weitz H."/>
            <person name="Taylor A."/>
            <person name="Grigoriev I.V."/>
            <person name="Nagy L.G."/>
            <person name="Martin F."/>
            <person name="Kauserud H."/>
        </authorList>
    </citation>
    <scope>NUCLEOTIDE SEQUENCE</scope>
    <source>
        <strain evidence="6">CBHHK002</strain>
    </source>
</reference>
<keyword evidence="2" id="KW-0808">Transferase</keyword>
<dbReference type="Proteomes" id="UP001218218">
    <property type="component" value="Unassembled WGS sequence"/>
</dbReference>
<feature type="domain" description="O-methyltransferase dimerisation" evidence="5">
    <location>
        <begin position="82"/>
        <end position="158"/>
    </location>
</feature>
<comment type="caution">
    <text evidence="6">The sequence shown here is derived from an EMBL/GenBank/DDBJ whole genome shotgun (WGS) entry which is preliminary data.</text>
</comment>
<dbReference type="InterPro" id="IPR016461">
    <property type="entry name" value="COMT-like"/>
</dbReference>
<dbReference type="PROSITE" id="PS51683">
    <property type="entry name" value="SAM_OMT_II"/>
    <property type="match status" value="1"/>
</dbReference>
<feature type="domain" description="O-methyltransferase C-terminal" evidence="4">
    <location>
        <begin position="269"/>
        <end position="388"/>
    </location>
</feature>
<dbReference type="GO" id="GO:0046983">
    <property type="term" value="F:protein dimerization activity"/>
    <property type="evidence" value="ECO:0007669"/>
    <property type="project" value="InterPro"/>
</dbReference>
<accession>A0AAD7EQC1</accession>
<gene>
    <name evidence="6" type="ORF">DFH08DRAFT_870667</name>
</gene>
<evidence type="ECO:0000256" key="2">
    <source>
        <dbReference type="ARBA" id="ARBA00022679"/>
    </source>
</evidence>
<dbReference type="EMBL" id="JARIHO010000021">
    <property type="protein sequence ID" value="KAJ7346168.1"/>
    <property type="molecule type" value="Genomic_DNA"/>
</dbReference>
<dbReference type="SUPFAM" id="SSF46785">
    <property type="entry name" value="Winged helix' DNA-binding domain"/>
    <property type="match status" value="1"/>
</dbReference>
<proteinExistence type="predicted"/>
<evidence type="ECO:0000313" key="6">
    <source>
        <dbReference type="EMBL" id="KAJ7346168.1"/>
    </source>
</evidence>
<dbReference type="PANTHER" id="PTHR43712:SF2">
    <property type="entry name" value="O-METHYLTRANSFERASE CICE"/>
    <property type="match status" value="1"/>
</dbReference>
<dbReference type="Gene3D" id="1.10.10.10">
    <property type="entry name" value="Winged helix-like DNA-binding domain superfamily/Winged helix DNA-binding domain"/>
    <property type="match status" value="1"/>
</dbReference>
<evidence type="ECO:0000259" key="5">
    <source>
        <dbReference type="Pfam" id="PF08100"/>
    </source>
</evidence>
<dbReference type="InterPro" id="IPR036388">
    <property type="entry name" value="WH-like_DNA-bd_sf"/>
</dbReference>
<dbReference type="Pfam" id="PF08100">
    <property type="entry name" value="Dimerisation"/>
    <property type="match status" value="1"/>
</dbReference>
<dbReference type="GO" id="GO:0032259">
    <property type="term" value="P:methylation"/>
    <property type="evidence" value="ECO:0007669"/>
    <property type="project" value="UniProtKB-KW"/>
</dbReference>
<dbReference type="Pfam" id="PF00891">
    <property type="entry name" value="Methyltransf_2"/>
    <property type="match status" value="1"/>
</dbReference>
<keyword evidence="1" id="KW-0489">Methyltransferase</keyword>
<dbReference type="AlphaFoldDB" id="A0AAD7EQC1"/>
<evidence type="ECO:0000313" key="7">
    <source>
        <dbReference type="Proteomes" id="UP001218218"/>
    </source>
</evidence>
<evidence type="ECO:0000256" key="3">
    <source>
        <dbReference type="ARBA" id="ARBA00022691"/>
    </source>
</evidence>
<dbReference type="SUPFAM" id="SSF53335">
    <property type="entry name" value="S-adenosyl-L-methionine-dependent methyltransferases"/>
    <property type="match status" value="1"/>
</dbReference>
<dbReference type="InterPro" id="IPR029063">
    <property type="entry name" value="SAM-dependent_MTases_sf"/>
</dbReference>